<protein>
    <submittedName>
        <fullName evidence="1">Uncharacterized protein</fullName>
    </submittedName>
</protein>
<dbReference type="AlphaFoldDB" id="A0A0E9T5L6"/>
<reference evidence="1" key="2">
    <citation type="journal article" date="2015" name="Fish Shellfish Immunol.">
        <title>Early steps in the European eel (Anguilla anguilla)-Vibrio vulnificus interaction in the gills: Role of the RtxA13 toxin.</title>
        <authorList>
            <person name="Callol A."/>
            <person name="Pajuelo D."/>
            <person name="Ebbesson L."/>
            <person name="Teles M."/>
            <person name="MacKenzie S."/>
            <person name="Amaro C."/>
        </authorList>
    </citation>
    <scope>NUCLEOTIDE SEQUENCE</scope>
</reference>
<name>A0A0E9T5L6_ANGAN</name>
<organism evidence="1">
    <name type="scientific">Anguilla anguilla</name>
    <name type="common">European freshwater eel</name>
    <name type="synonym">Muraena anguilla</name>
    <dbReference type="NCBI Taxonomy" id="7936"/>
    <lineage>
        <taxon>Eukaryota</taxon>
        <taxon>Metazoa</taxon>
        <taxon>Chordata</taxon>
        <taxon>Craniata</taxon>
        <taxon>Vertebrata</taxon>
        <taxon>Euteleostomi</taxon>
        <taxon>Actinopterygii</taxon>
        <taxon>Neopterygii</taxon>
        <taxon>Teleostei</taxon>
        <taxon>Anguilliformes</taxon>
        <taxon>Anguillidae</taxon>
        <taxon>Anguilla</taxon>
    </lineage>
</organism>
<reference evidence="1" key="1">
    <citation type="submission" date="2014-11" db="EMBL/GenBank/DDBJ databases">
        <authorList>
            <person name="Amaro Gonzalez C."/>
        </authorList>
    </citation>
    <scope>NUCLEOTIDE SEQUENCE</scope>
</reference>
<proteinExistence type="predicted"/>
<sequence length="24" mass="2935">MFTSCRPPRMLPQNICALFFWFDI</sequence>
<accession>A0A0E9T5L6</accession>
<dbReference type="EMBL" id="GBXM01060342">
    <property type="protein sequence ID" value="JAH48235.1"/>
    <property type="molecule type" value="Transcribed_RNA"/>
</dbReference>
<evidence type="ECO:0000313" key="1">
    <source>
        <dbReference type="EMBL" id="JAH48235.1"/>
    </source>
</evidence>